<feature type="non-terminal residue" evidence="4">
    <location>
        <position position="1"/>
    </location>
</feature>
<dbReference type="CTD" id="6752310"/>
<evidence type="ECO:0000256" key="1">
    <source>
        <dbReference type="ARBA" id="ARBA00009995"/>
    </source>
</evidence>
<evidence type="ECO:0000313" key="4">
    <source>
        <dbReference type="EMBL" id="EDV26580.1"/>
    </source>
</evidence>
<gene>
    <name evidence="4" type="ORF">TRIADDRAFT_13360</name>
</gene>
<proteinExistence type="inferred from homology"/>
<dbReference type="OrthoDB" id="5835829at2759"/>
<evidence type="ECO:0000256" key="2">
    <source>
        <dbReference type="ARBA" id="ARBA00022676"/>
    </source>
</evidence>
<dbReference type="GeneID" id="6752310"/>
<dbReference type="PANTHER" id="PTHR48043:SF145">
    <property type="entry name" value="FI06409P-RELATED"/>
    <property type="match status" value="1"/>
</dbReference>
<dbReference type="PhylomeDB" id="B3RST3"/>
<reference evidence="4 5" key="1">
    <citation type="journal article" date="2008" name="Nature">
        <title>The Trichoplax genome and the nature of placozoans.</title>
        <authorList>
            <person name="Srivastava M."/>
            <person name="Begovic E."/>
            <person name="Chapman J."/>
            <person name="Putnam N.H."/>
            <person name="Hellsten U."/>
            <person name="Kawashima T."/>
            <person name="Kuo A."/>
            <person name="Mitros T."/>
            <person name="Salamov A."/>
            <person name="Carpenter M.L."/>
            <person name="Signorovitch A.Y."/>
            <person name="Moreno M.A."/>
            <person name="Kamm K."/>
            <person name="Grimwood J."/>
            <person name="Schmutz J."/>
            <person name="Shapiro H."/>
            <person name="Grigoriev I.V."/>
            <person name="Buss L.W."/>
            <person name="Schierwater B."/>
            <person name="Dellaporta S.L."/>
            <person name="Rokhsar D.S."/>
        </authorList>
    </citation>
    <scope>NUCLEOTIDE SEQUENCE [LARGE SCALE GENOMIC DNA]</scope>
    <source>
        <strain evidence="4 5">Grell-BS-1999</strain>
    </source>
</reference>
<dbReference type="PANTHER" id="PTHR48043">
    <property type="entry name" value="EG:EG0003.4 PROTEIN-RELATED"/>
    <property type="match status" value="1"/>
</dbReference>
<dbReference type="AlphaFoldDB" id="B3RST3"/>
<dbReference type="SUPFAM" id="SSF53756">
    <property type="entry name" value="UDP-Glycosyltransferase/glycogen phosphorylase"/>
    <property type="match status" value="2"/>
</dbReference>
<accession>B3RST3</accession>
<dbReference type="eggNOG" id="KOG1192">
    <property type="taxonomic scope" value="Eukaryota"/>
</dbReference>
<sequence length="372" mass="41700">PNMKLIGSLSSVSASPVPEDLENFMESSRERGVVLVSMGTIFEFPESSIPTLLAENAIRISKRMQSRPKPPSEALVQWIEYVTHNDVSHLKPEGLDMPWYQYYLVDVIVSSVFCIYSIFKISACLKELVMFNVMNYLAYSIKQEFNIRPDLGFYELMLSPEMTLVAGDFAVDYARPIPPNMKLIGPLSCAPASPLPEDLENFMESSGEHGVVLVSMGTIFEFPESLIPTLVAGFKRLEQKILWKTKLNVKNPPDNVKIVRWMPQNDILGHPKLRVFITHGGSKSIYEASYHGVPLIGIPIQAEQQLNIGKAKAAGVAIGLERNDLTPDIIVESVTEITTNPWYKGNMSRISKSIQSRPISPREALVQWVEYI</sequence>
<evidence type="ECO:0008006" key="6">
    <source>
        <dbReference type="Google" id="ProtNLM"/>
    </source>
</evidence>
<dbReference type="Proteomes" id="UP000009022">
    <property type="component" value="Unassembled WGS sequence"/>
</dbReference>
<dbReference type="EMBL" id="DS985243">
    <property type="protein sequence ID" value="EDV26580.1"/>
    <property type="molecule type" value="Genomic_DNA"/>
</dbReference>
<dbReference type="CDD" id="cd03784">
    <property type="entry name" value="GT1_Gtf-like"/>
    <property type="match status" value="1"/>
</dbReference>
<dbReference type="InterPro" id="IPR050271">
    <property type="entry name" value="UDP-glycosyltransferase"/>
</dbReference>
<evidence type="ECO:0000313" key="5">
    <source>
        <dbReference type="Proteomes" id="UP000009022"/>
    </source>
</evidence>
<dbReference type="OMA" id="WIEYVTH"/>
<keyword evidence="2" id="KW-0328">Glycosyltransferase</keyword>
<dbReference type="GO" id="GO:0008194">
    <property type="term" value="F:UDP-glycosyltransferase activity"/>
    <property type="evidence" value="ECO:0000318"/>
    <property type="project" value="GO_Central"/>
</dbReference>
<keyword evidence="5" id="KW-1185">Reference proteome</keyword>
<dbReference type="HOGENOM" id="CLU_059675_0_0_1"/>
<dbReference type="InParanoid" id="B3RST3"/>
<comment type="similarity">
    <text evidence="1">Belongs to the UDP-glycosyltransferase family.</text>
</comment>
<feature type="non-terminal residue" evidence="4">
    <location>
        <position position="372"/>
    </location>
</feature>
<dbReference type="RefSeq" id="XP_002110576.1">
    <property type="nucleotide sequence ID" value="XM_002110540.1"/>
</dbReference>
<keyword evidence="3" id="KW-0808">Transferase</keyword>
<dbReference type="STRING" id="10228.B3RST3"/>
<dbReference type="FunFam" id="3.40.50.2000:FF:000021">
    <property type="entry name" value="UDP-glucuronosyltransferase"/>
    <property type="match status" value="1"/>
</dbReference>
<evidence type="ECO:0000256" key="3">
    <source>
        <dbReference type="ARBA" id="ARBA00022679"/>
    </source>
</evidence>
<protein>
    <recommendedName>
        <fullName evidence="6">UDP-glucuronosyltransferase</fullName>
    </recommendedName>
</protein>
<organism evidence="4 5">
    <name type="scientific">Trichoplax adhaerens</name>
    <name type="common">Trichoplax reptans</name>
    <dbReference type="NCBI Taxonomy" id="10228"/>
    <lineage>
        <taxon>Eukaryota</taxon>
        <taxon>Metazoa</taxon>
        <taxon>Placozoa</taxon>
        <taxon>Uniplacotomia</taxon>
        <taxon>Trichoplacea</taxon>
        <taxon>Trichoplacidae</taxon>
        <taxon>Trichoplax</taxon>
    </lineage>
</organism>
<dbReference type="InterPro" id="IPR002213">
    <property type="entry name" value="UDP_glucos_trans"/>
</dbReference>
<name>B3RST3_TRIAD</name>
<dbReference type="Gene3D" id="3.40.50.2000">
    <property type="entry name" value="Glycogen Phosphorylase B"/>
    <property type="match status" value="1"/>
</dbReference>
<dbReference type="Pfam" id="PF00201">
    <property type="entry name" value="UDPGT"/>
    <property type="match status" value="3"/>
</dbReference>
<dbReference type="KEGG" id="tad:TRIADDRAFT_13360"/>